<proteinExistence type="predicted"/>
<feature type="region of interest" description="Disordered" evidence="1">
    <location>
        <begin position="1"/>
        <end position="20"/>
    </location>
</feature>
<dbReference type="RefSeq" id="WP_309981565.1">
    <property type="nucleotide sequence ID" value="NZ_JAVDTI010000001.1"/>
</dbReference>
<evidence type="ECO:0000313" key="2">
    <source>
        <dbReference type="EMBL" id="MDR6804256.1"/>
    </source>
</evidence>
<dbReference type="EMBL" id="JAVDTI010000001">
    <property type="protein sequence ID" value="MDR6804256.1"/>
    <property type="molecule type" value="Genomic_DNA"/>
</dbReference>
<dbReference type="InterPro" id="IPR053842">
    <property type="entry name" value="NikA-like"/>
</dbReference>
<accession>A0ABU1QSX4</accession>
<protein>
    <submittedName>
        <fullName evidence="2">Uncharacterized protein</fullName>
    </submittedName>
</protein>
<dbReference type="Pfam" id="PF21983">
    <property type="entry name" value="NikA-like"/>
    <property type="match status" value="1"/>
</dbReference>
<dbReference type="Proteomes" id="UP001264980">
    <property type="component" value="Unassembled WGS sequence"/>
</dbReference>
<evidence type="ECO:0000313" key="3">
    <source>
        <dbReference type="Proteomes" id="UP001264980"/>
    </source>
</evidence>
<gene>
    <name evidence="2" type="ORF">J2W84_001293</name>
</gene>
<feature type="compositionally biased region" description="Basic and acidic residues" evidence="1">
    <location>
        <begin position="10"/>
        <end position="20"/>
    </location>
</feature>
<reference evidence="2 3" key="1">
    <citation type="submission" date="2023-07" db="EMBL/GenBank/DDBJ databases">
        <title>Sorghum-associated microbial communities from plants grown in Nebraska, USA.</title>
        <authorList>
            <person name="Schachtman D."/>
        </authorList>
    </citation>
    <scope>NUCLEOTIDE SEQUENCE [LARGE SCALE GENOMIC DNA]</scope>
    <source>
        <strain evidence="2 3">BE57</strain>
    </source>
</reference>
<keyword evidence="3" id="KW-1185">Reference proteome</keyword>
<comment type="caution">
    <text evidence="2">The sequence shown here is derived from an EMBL/GenBank/DDBJ whole genome shotgun (WGS) entry which is preliminary data.</text>
</comment>
<name>A0ABU1QSX4_9BACT</name>
<evidence type="ECO:0000256" key="1">
    <source>
        <dbReference type="SAM" id="MobiDB-lite"/>
    </source>
</evidence>
<sequence>MQNQKTKGRPPKEKGTAKREHFSVWVSAEQKSQINQIIEKSGLSASQYFLTLALDVPFKKPQKKSLPKKVANTVRILEQLSGILSLAVLKTKDQQMLSAQWQQSSQRVRLLADLITLWVFESFEIRSTKRTLDSLRSWLNELTNFLSLFPDELESKQQLIEEVRSNARLAGDLLDKYEAYYRAPLSELERAWKAVNADASSVHHEIESALATLLKMMKT</sequence>
<organism evidence="2 3">
    <name type="scientific">Dyadobacter fermentans</name>
    <dbReference type="NCBI Taxonomy" id="94254"/>
    <lineage>
        <taxon>Bacteria</taxon>
        <taxon>Pseudomonadati</taxon>
        <taxon>Bacteroidota</taxon>
        <taxon>Cytophagia</taxon>
        <taxon>Cytophagales</taxon>
        <taxon>Spirosomataceae</taxon>
        <taxon>Dyadobacter</taxon>
    </lineage>
</organism>